<organism evidence="1 2">
    <name type="scientific">Lepidopterella palustris CBS 459.81</name>
    <dbReference type="NCBI Taxonomy" id="1314670"/>
    <lineage>
        <taxon>Eukaryota</taxon>
        <taxon>Fungi</taxon>
        <taxon>Dikarya</taxon>
        <taxon>Ascomycota</taxon>
        <taxon>Pezizomycotina</taxon>
        <taxon>Dothideomycetes</taxon>
        <taxon>Pleosporomycetidae</taxon>
        <taxon>Mytilinidiales</taxon>
        <taxon>Argynnaceae</taxon>
        <taxon>Lepidopterella</taxon>
    </lineage>
</organism>
<dbReference type="OrthoDB" id="5301473at2759"/>
<keyword evidence="2" id="KW-1185">Reference proteome</keyword>
<evidence type="ECO:0000313" key="2">
    <source>
        <dbReference type="Proteomes" id="UP000250266"/>
    </source>
</evidence>
<dbReference type="Proteomes" id="UP000250266">
    <property type="component" value="Unassembled WGS sequence"/>
</dbReference>
<dbReference type="AlphaFoldDB" id="A0A8E2JHM2"/>
<reference evidence="1 2" key="1">
    <citation type="journal article" date="2016" name="Nat. Commun.">
        <title>Ectomycorrhizal ecology is imprinted in the genome of the dominant symbiotic fungus Cenococcum geophilum.</title>
        <authorList>
            <consortium name="DOE Joint Genome Institute"/>
            <person name="Peter M."/>
            <person name="Kohler A."/>
            <person name="Ohm R.A."/>
            <person name="Kuo A."/>
            <person name="Krutzmann J."/>
            <person name="Morin E."/>
            <person name="Arend M."/>
            <person name="Barry K.W."/>
            <person name="Binder M."/>
            <person name="Choi C."/>
            <person name="Clum A."/>
            <person name="Copeland A."/>
            <person name="Grisel N."/>
            <person name="Haridas S."/>
            <person name="Kipfer T."/>
            <person name="LaButti K."/>
            <person name="Lindquist E."/>
            <person name="Lipzen A."/>
            <person name="Maire R."/>
            <person name="Meier B."/>
            <person name="Mihaltcheva S."/>
            <person name="Molinier V."/>
            <person name="Murat C."/>
            <person name="Poggeler S."/>
            <person name="Quandt C.A."/>
            <person name="Sperisen C."/>
            <person name="Tritt A."/>
            <person name="Tisserant E."/>
            <person name="Crous P.W."/>
            <person name="Henrissat B."/>
            <person name="Nehls U."/>
            <person name="Egli S."/>
            <person name="Spatafora J.W."/>
            <person name="Grigoriev I.V."/>
            <person name="Martin F.M."/>
        </authorList>
    </citation>
    <scope>NUCLEOTIDE SEQUENCE [LARGE SCALE GENOMIC DNA]</scope>
    <source>
        <strain evidence="1 2">CBS 459.81</strain>
    </source>
</reference>
<accession>A0A8E2JHM2</accession>
<dbReference type="EMBL" id="KV744892">
    <property type="protein sequence ID" value="OCK82324.1"/>
    <property type="molecule type" value="Genomic_DNA"/>
</dbReference>
<proteinExistence type="predicted"/>
<evidence type="ECO:0000313" key="1">
    <source>
        <dbReference type="EMBL" id="OCK82324.1"/>
    </source>
</evidence>
<sequence length="934" mass="107334">MSYKLTDSAAVRFLTEFYQGLLIHRQLFSAGAYTAREALWNYWKGRFGLSVGLQDWIVPTTYVSSDQSFEEELLLLIPKVAGSEIYIGQRRQCSQRTSTFLLWKKIRGSARENFFNELTSRWLRTGLTKTVIHIQDQDQSGLSPETLNLSPEFRFSGEYVTFQRNQQNRPRSYFTNLLDLCMFLHQNETESQRYAPHANKTEYLFIVDGFCPFTCDGTKTLHDAIWVNWLISWSKFNAFFLIGSYCGLHWMQEELEGVPLLTLSDESANSSSESEAVEFERFLKDPQIVLSNQDIFNILCDSAEIAGKSAQAIPGFKHAEKVFRSLCPEDQEKLLCLAPFSNAGPYEADKFIHLVLNQMSLIRKPLSLIAVPLGKAWKKLARSGKTGESSRNRGGKPMEELLDYLSIYGLGGIENITVNSSSKLGATRELQLDPLLQTYHTGRLAALSFRTLSDPLQILAEKDQEYTDILFGLEMLKEETWGFWNLVSPILTWLDERNDHSDILYPKFSFGRFMEPRHLAYERLNDAIFVDIAHTAVDILAAEHDCEVKIWYHEFKAVIKKQFPAGFRIWMVEQMKTSERQQLMVERPRRYWSIFTLILGFSNWLCRALREQDNHCEFNCWIQISEKLFRKVEELKSGSPERQLEMELIEPSFRGLAIQAEGAKQLLLLHKLWPDNSAQVPGKYLFELRLLGVDPEHDGVPWPEEEKKQLESDYLELKENGMIAGMLSDFSWALSRLRAGEKWMDIRENAELMEQSWLKKGMPDIRFQFLDREMNAKGLNQVQAQVLIAKEQWNGCLVFLAQVSHDDDNDADKASLAFTSAYCLQHLDRWTEAEKKIQEAFSHTSRIENQDSSRLDLLRSLYITVKNWPETHKGGTIPPIGSVLLFTFKLGSHDSGNSVYARNGTLLKLLVTEIAPGVGNIEDHSNETLGERPE</sequence>
<name>A0A8E2JHM2_9PEZI</name>
<protein>
    <submittedName>
        <fullName evidence="1">Uncharacterized protein</fullName>
    </submittedName>
</protein>
<gene>
    <name evidence="1" type="ORF">K432DRAFT_403035</name>
</gene>